<dbReference type="InterPro" id="IPR040760">
    <property type="entry name" value="Tex55"/>
</dbReference>
<dbReference type="Gene3D" id="1.10.1450.10">
    <property type="entry name" value="Tetraspanin"/>
    <property type="match status" value="1"/>
</dbReference>
<evidence type="ECO:0000256" key="9">
    <source>
        <dbReference type="SAM" id="MobiDB-lite"/>
    </source>
</evidence>
<evidence type="ECO:0000256" key="10">
    <source>
        <dbReference type="SAM" id="Phobius"/>
    </source>
</evidence>
<comment type="similarity">
    <text evidence="2">Belongs to the tetraspanin (TM4SF) family.</text>
</comment>
<dbReference type="Gene3D" id="1.20.890.10">
    <property type="entry name" value="cAMP-dependent protein kinase regulatory subunit, dimerization-anchoring domain"/>
    <property type="match status" value="1"/>
</dbReference>
<evidence type="ECO:0000256" key="7">
    <source>
        <dbReference type="ARBA" id="ARBA00023136"/>
    </source>
</evidence>
<dbReference type="SUPFAM" id="SSF47391">
    <property type="entry name" value="Dimerization-anchoring domain of cAMP-dependent PK regulatory subunit"/>
    <property type="match status" value="1"/>
</dbReference>
<dbReference type="InterPro" id="IPR018499">
    <property type="entry name" value="Tetraspanin/Peripherin"/>
</dbReference>
<dbReference type="FunFam" id="1.10.1450.10:FF:000014">
    <property type="entry name" value="Tetraspanin"/>
    <property type="match status" value="1"/>
</dbReference>
<comment type="subunit">
    <text evidence="3">Heterodimer with uroplakin-3A (UPK3A) or uroplakin-3B (UPK3B).</text>
</comment>
<evidence type="ECO:0000256" key="4">
    <source>
        <dbReference type="ARBA" id="ARBA00017701"/>
    </source>
</evidence>
<dbReference type="InterPro" id="IPR048377">
    <property type="entry name" value="TEX55_DD"/>
</dbReference>
<dbReference type="Pfam" id="PF00335">
    <property type="entry name" value="Tetraspanin"/>
    <property type="match status" value="1"/>
</dbReference>
<reference evidence="11 12" key="1">
    <citation type="submission" date="2024-06" db="EMBL/GenBank/DDBJ databases">
        <title>The draft genome of Grus japonensis, version 3.</title>
        <authorList>
            <person name="Nabeshima K."/>
            <person name="Suzuki S."/>
            <person name="Onuma M."/>
        </authorList>
    </citation>
    <scope>NUCLEOTIDE SEQUENCE [LARGE SCALE GENOMIC DNA]</scope>
    <source>
        <strain evidence="11 12">451A</strain>
    </source>
</reference>
<evidence type="ECO:0000313" key="12">
    <source>
        <dbReference type="Proteomes" id="UP001623348"/>
    </source>
</evidence>
<evidence type="ECO:0000313" key="11">
    <source>
        <dbReference type="EMBL" id="GAB0177634.1"/>
    </source>
</evidence>
<dbReference type="CDD" id="cd03156">
    <property type="entry name" value="uroplakin_I_like_LEL"/>
    <property type="match status" value="1"/>
</dbReference>
<protein>
    <recommendedName>
        <fullName evidence="4">Uroplakin-1b</fullName>
    </recommendedName>
    <alternativeName>
        <fullName evidence="8">Uroplakin Ib</fullName>
    </alternativeName>
</protein>
<dbReference type="SUPFAM" id="SSF48652">
    <property type="entry name" value="Tetraspanin"/>
    <property type="match status" value="1"/>
</dbReference>
<organism evidence="11 12">
    <name type="scientific">Grus japonensis</name>
    <name type="common">Japanese crane</name>
    <name type="synonym">Red-crowned crane</name>
    <dbReference type="NCBI Taxonomy" id="30415"/>
    <lineage>
        <taxon>Eukaryota</taxon>
        <taxon>Metazoa</taxon>
        <taxon>Chordata</taxon>
        <taxon>Craniata</taxon>
        <taxon>Vertebrata</taxon>
        <taxon>Euteleostomi</taxon>
        <taxon>Archelosauria</taxon>
        <taxon>Archosauria</taxon>
        <taxon>Dinosauria</taxon>
        <taxon>Saurischia</taxon>
        <taxon>Theropoda</taxon>
        <taxon>Coelurosauria</taxon>
        <taxon>Aves</taxon>
        <taxon>Neognathae</taxon>
        <taxon>Neoaves</taxon>
        <taxon>Gruiformes</taxon>
        <taxon>Gruidae</taxon>
        <taxon>Grus</taxon>
    </lineage>
</organism>
<dbReference type="EMBL" id="BAAFJT010000001">
    <property type="protein sequence ID" value="GAB0177634.1"/>
    <property type="molecule type" value="Genomic_DNA"/>
</dbReference>
<feature type="transmembrane region" description="Helical" evidence="10">
    <location>
        <begin position="270"/>
        <end position="294"/>
    </location>
</feature>
<dbReference type="AlphaFoldDB" id="A0ABC9VW66"/>
<evidence type="ECO:0000256" key="3">
    <source>
        <dbReference type="ARBA" id="ARBA00011304"/>
    </source>
</evidence>
<dbReference type="Pfam" id="PF17819">
    <property type="entry name" value="Tex55"/>
    <property type="match status" value="1"/>
</dbReference>
<dbReference type="GO" id="GO:0016020">
    <property type="term" value="C:membrane"/>
    <property type="evidence" value="ECO:0007669"/>
    <property type="project" value="UniProtKB-SubCell"/>
</dbReference>
<proteinExistence type="inferred from homology"/>
<keyword evidence="5 10" id="KW-0812">Transmembrane</keyword>
<feature type="region of interest" description="Disordered" evidence="9">
    <location>
        <begin position="1"/>
        <end position="53"/>
    </location>
</feature>
<dbReference type="PANTHER" id="PTHR47110:SF2">
    <property type="entry name" value="UROPLAKIN-1B"/>
    <property type="match status" value="1"/>
</dbReference>
<gene>
    <name evidence="11" type="ORF">GRJ2_000228700</name>
</gene>
<evidence type="ECO:0000256" key="6">
    <source>
        <dbReference type="ARBA" id="ARBA00022989"/>
    </source>
</evidence>
<dbReference type="CDD" id="cd22975">
    <property type="entry name" value="DD_TEX55"/>
    <property type="match status" value="1"/>
</dbReference>
<evidence type="ECO:0000256" key="5">
    <source>
        <dbReference type="ARBA" id="ARBA00022692"/>
    </source>
</evidence>
<dbReference type="Proteomes" id="UP001623348">
    <property type="component" value="Unassembled WGS sequence"/>
</dbReference>
<dbReference type="PANTHER" id="PTHR47110">
    <property type="entry name" value="TESTIS-SPECIFIC EXPRESSED PROTEIN 55"/>
    <property type="match status" value="1"/>
</dbReference>
<name>A0ABC9VW66_GRUJA</name>
<keyword evidence="12" id="KW-1185">Reference proteome</keyword>
<comment type="subcellular location">
    <subcellularLocation>
        <location evidence="1">Membrane</location>
        <topology evidence="1">Multi-pass membrane protein</topology>
    </subcellularLocation>
</comment>
<keyword evidence="6 10" id="KW-1133">Transmembrane helix</keyword>
<accession>A0ABC9VW66</accession>
<feature type="compositionally biased region" description="Low complexity" evidence="9">
    <location>
        <begin position="7"/>
        <end position="22"/>
    </location>
</feature>
<dbReference type="InterPro" id="IPR008952">
    <property type="entry name" value="Tetraspanin_EC2_sf"/>
</dbReference>
<evidence type="ECO:0000256" key="8">
    <source>
        <dbReference type="ARBA" id="ARBA00031616"/>
    </source>
</evidence>
<comment type="caution">
    <text evidence="11">The sequence shown here is derived from an EMBL/GenBank/DDBJ whole genome shotgun (WGS) entry which is preliminary data.</text>
</comment>
<evidence type="ECO:0000256" key="2">
    <source>
        <dbReference type="ARBA" id="ARBA00006840"/>
    </source>
</evidence>
<sequence>MQKPNDPSVSEAEESSIPPAAEMSEDQAPIVEFPPSLDDLPGIKTPASAEQPSVVELPVPADQLVGSEDQLPVAEFLAFRENSDEIRSPVGEQPGFKAKMYVSDSTQAGGKTPGAQSSATVVKPTETTCEPLEQPTVYEDPFEVSIKYMEKHNILQIFQEITEKLVYQKPDDPLQFMLLQVYALNFMSTLEELYKERSLISLSDKLRLHEELKMAKSNDGVRILQGLLVLGNVVIGMCGIALTAECIFFVSDPHGLYPLLEATENDDIYAAAWIGIFVGFALFALSILGIVGVIKSSRTLLLVLTPNLFLKQMLERYQKSETENNNDKWMTEGVTKTWNKLMLQNQCCGVRGPSDWQEYTSAFRATHNDADFPWPRNCCVMDAQGSPVNLDGCKLGVPGYYNSNDKIRLRKADSGLLPISD</sequence>
<evidence type="ECO:0000256" key="1">
    <source>
        <dbReference type="ARBA" id="ARBA00004141"/>
    </source>
</evidence>
<feature type="transmembrane region" description="Helical" evidence="10">
    <location>
        <begin position="223"/>
        <end position="250"/>
    </location>
</feature>
<keyword evidence="7 10" id="KW-0472">Membrane</keyword>